<keyword evidence="3" id="KW-1185">Reference proteome</keyword>
<protein>
    <submittedName>
        <fullName evidence="2">Uncharacterized protein</fullName>
    </submittedName>
</protein>
<evidence type="ECO:0000256" key="1">
    <source>
        <dbReference type="SAM" id="Coils"/>
    </source>
</evidence>
<dbReference type="RefSeq" id="WP_345600881.1">
    <property type="nucleotide sequence ID" value="NZ_BAABLT010000020.1"/>
</dbReference>
<reference evidence="3" key="1">
    <citation type="journal article" date="2019" name="Int. J. Syst. Evol. Microbiol.">
        <title>The Global Catalogue of Microorganisms (GCM) 10K type strain sequencing project: providing services to taxonomists for standard genome sequencing and annotation.</title>
        <authorList>
            <consortium name="The Broad Institute Genomics Platform"/>
            <consortium name="The Broad Institute Genome Sequencing Center for Infectious Disease"/>
            <person name="Wu L."/>
            <person name="Ma J."/>
        </authorList>
    </citation>
    <scope>NUCLEOTIDE SEQUENCE [LARGE SCALE GENOMIC DNA]</scope>
    <source>
        <strain evidence="3">CCUG 56401</strain>
    </source>
</reference>
<dbReference type="EMBL" id="JBHTIW010000005">
    <property type="protein sequence ID" value="MFD0920107.1"/>
    <property type="molecule type" value="Genomic_DNA"/>
</dbReference>
<organism evidence="2 3">
    <name type="scientific">Saccharopolyspora rosea</name>
    <dbReference type="NCBI Taxonomy" id="524884"/>
    <lineage>
        <taxon>Bacteria</taxon>
        <taxon>Bacillati</taxon>
        <taxon>Actinomycetota</taxon>
        <taxon>Actinomycetes</taxon>
        <taxon>Pseudonocardiales</taxon>
        <taxon>Pseudonocardiaceae</taxon>
        <taxon>Saccharopolyspora</taxon>
    </lineage>
</organism>
<dbReference type="Proteomes" id="UP001597018">
    <property type="component" value="Unassembled WGS sequence"/>
</dbReference>
<evidence type="ECO:0000313" key="3">
    <source>
        <dbReference type="Proteomes" id="UP001597018"/>
    </source>
</evidence>
<keyword evidence="1" id="KW-0175">Coiled coil</keyword>
<proteinExistence type="predicted"/>
<comment type="caution">
    <text evidence="2">The sequence shown here is derived from an EMBL/GenBank/DDBJ whole genome shotgun (WGS) entry which is preliminary data.</text>
</comment>
<name>A0ABW3FQV0_9PSEU</name>
<accession>A0ABW3FQV0</accession>
<feature type="coiled-coil region" evidence="1">
    <location>
        <begin position="4"/>
        <end position="38"/>
    </location>
</feature>
<evidence type="ECO:0000313" key="2">
    <source>
        <dbReference type="EMBL" id="MFD0920107.1"/>
    </source>
</evidence>
<sequence>MTARREAMAVQQDARARLDELKQEYQRGDARLQALVRQETSLREMMLRIEGAIQVLEELLLDRDAGTGDGAGREADSTMSVG</sequence>
<gene>
    <name evidence="2" type="ORF">ACFQ16_10175</name>
</gene>